<proteinExistence type="predicted"/>
<dbReference type="InterPro" id="IPR046522">
    <property type="entry name" value="DUF6699"/>
</dbReference>
<dbReference type="AlphaFoldDB" id="A0AAW0GK93"/>
<name>A0AAW0GK93_9APHY</name>
<gene>
    <name evidence="3" type="ORF">QCA50_003859</name>
</gene>
<feature type="domain" description="DUF6699" evidence="2">
    <location>
        <begin position="207"/>
        <end position="347"/>
    </location>
</feature>
<dbReference type="Proteomes" id="UP001385951">
    <property type="component" value="Unassembled WGS sequence"/>
</dbReference>
<evidence type="ECO:0000259" key="2">
    <source>
        <dbReference type="Pfam" id="PF20415"/>
    </source>
</evidence>
<evidence type="ECO:0000313" key="4">
    <source>
        <dbReference type="Proteomes" id="UP001385951"/>
    </source>
</evidence>
<comment type="caution">
    <text evidence="3">The sequence shown here is derived from an EMBL/GenBank/DDBJ whole genome shotgun (WGS) entry which is preliminary data.</text>
</comment>
<keyword evidence="4" id="KW-1185">Reference proteome</keyword>
<protein>
    <recommendedName>
        <fullName evidence="2">DUF6699 domain-containing protein</fullName>
    </recommendedName>
</protein>
<dbReference type="EMBL" id="JASBNA010000004">
    <property type="protein sequence ID" value="KAK7692234.1"/>
    <property type="molecule type" value="Genomic_DNA"/>
</dbReference>
<feature type="compositionally biased region" description="Polar residues" evidence="1">
    <location>
        <begin position="61"/>
        <end position="70"/>
    </location>
</feature>
<accession>A0AAW0GK93</accession>
<organism evidence="3 4">
    <name type="scientific">Cerrena zonata</name>
    <dbReference type="NCBI Taxonomy" id="2478898"/>
    <lineage>
        <taxon>Eukaryota</taxon>
        <taxon>Fungi</taxon>
        <taxon>Dikarya</taxon>
        <taxon>Basidiomycota</taxon>
        <taxon>Agaricomycotina</taxon>
        <taxon>Agaricomycetes</taxon>
        <taxon>Polyporales</taxon>
        <taxon>Cerrenaceae</taxon>
        <taxon>Cerrena</taxon>
    </lineage>
</organism>
<evidence type="ECO:0000256" key="1">
    <source>
        <dbReference type="SAM" id="MobiDB-lite"/>
    </source>
</evidence>
<reference evidence="3 4" key="1">
    <citation type="submission" date="2022-09" db="EMBL/GenBank/DDBJ databases">
        <authorList>
            <person name="Palmer J.M."/>
        </authorList>
    </citation>
    <scope>NUCLEOTIDE SEQUENCE [LARGE SCALE GENOMIC DNA]</scope>
    <source>
        <strain evidence="3 4">DSM 7382</strain>
    </source>
</reference>
<dbReference type="Pfam" id="PF20415">
    <property type="entry name" value="DUF6699"/>
    <property type="match status" value="1"/>
</dbReference>
<evidence type="ECO:0000313" key="3">
    <source>
        <dbReference type="EMBL" id="KAK7692234.1"/>
    </source>
</evidence>
<sequence length="364" mass="40778">MRPAEYSSFEPVYRTHSPHHRQFLPPKGILRNTHRPEVDIPDIDMTRPPNSGVQGSRRPSAANTPIVNTHQTPQAPPENPQQQPLYHYPSLYQAAQTPVFPLSDGGFFTPTYIVPGTLTRATPTGPLSTPAVFPGLLPASSFPITPYPLPYVTPTIPTFPMHASAPATPFPVPQPVPQPYATRPTGHWRTIEVCHPLAVSARGPSTLEWDLWRLPSSALRRTERGNIYRLSDADLRSPVTVPPTDSITISCRMGAIADFWPDIEVRGTPVTVDNILEAIYRHFHTAMDEMEYREIVEMDRQNAGLLVQTMTERCELANKLFENAWMVGLRRVDCLGDSHFFKGLQVEYSSNDSWKLELQLDSAI</sequence>
<feature type="region of interest" description="Disordered" evidence="1">
    <location>
        <begin position="1"/>
        <end position="85"/>
    </location>
</feature>